<keyword evidence="1" id="KW-1133">Transmembrane helix</keyword>
<comment type="caution">
    <text evidence="3">The sequence shown here is derived from an EMBL/GenBank/DDBJ whole genome shotgun (WGS) entry which is preliminary data.</text>
</comment>
<keyword evidence="1" id="KW-0812">Transmembrane</keyword>
<keyword evidence="1" id="KW-0472">Membrane</keyword>
<dbReference type="EMBL" id="NBII01000004">
    <property type="protein sequence ID" value="PAV19252.1"/>
    <property type="molecule type" value="Genomic_DNA"/>
</dbReference>
<dbReference type="AlphaFoldDB" id="A0A286UI21"/>
<name>A0A286UI21_9AGAM</name>
<evidence type="ECO:0000259" key="2">
    <source>
        <dbReference type="Pfam" id="PF20151"/>
    </source>
</evidence>
<evidence type="ECO:0000256" key="1">
    <source>
        <dbReference type="SAM" id="Phobius"/>
    </source>
</evidence>
<dbReference type="InterPro" id="IPR045340">
    <property type="entry name" value="DUF6533"/>
</dbReference>
<dbReference type="InParanoid" id="A0A286UI21"/>
<gene>
    <name evidence="3" type="ORF">PNOK_0418500</name>
</gene>
<protein>
    <recommendedName>
        <fullName evidence="2">DUF6533 domain-containing protein</fullName>
    </recommendedName>
</protein>
<sequence>MSNNAIIQASTHYLKYKIQWSSIALIYYDYAIRLPDEVQHIWKRKFGLTTLFYFLCVQILHTYNLHSRSWFVLLVLGSVGFFCIVADWLHVPWDRCVSDPLSSQ</sequence>
<reference evidence="3 4" key="1">
    <citation type="journal article" date="2017" name="Mol. Ecol.">
        <title>Comparative and population genomic landscape of Phellinus noxius: A hypervariable fungus causing root rot in trees.</title>
        <authorList>
            <person name="Chung C.L."/>
            <person name="Lee T.J."/>
            <person name="Akiba M."/>
            <person name="Lee H.H."/>
            <person name="Kuo T.H."/>
            <person name="Liu D."/>
            <person name="Ke H.M."/>
            <person name="Yokoi T."/>
            <person name="Roa M.B."/>
            <person name="Lu M.J."/>
            <person name="Chang Y.Y."/>
            <person name="Ann P.J."/>
            <person name="Tsai J.N."/>
            <person name="Chen C.Y."/>
            <person name="Tzean S.S."/>
            <person name="Ota Y."/>
            <person name="Hattori T."/>
            <person name="Sahashi N."/>
            <person name="Liou R.F."/>
            <person name="Kikuchi T."/>
            <person name="Tsai I.J."/>
        </authorList>
    </citation>
    <scope>NUCLEOTIDE SEQUENCE [LARGE SCALE GENOMIC DNA]</scope>
    <source>
        <strain evidence="3 4">FFPRI411160</strain>
    </source>
</reference>
<feature type="transmembrane region" description="Helical" evidence="1">
    <location>
        <begin position="69"/>
        <end position="89"/>
    </location>
</feature>
<accession>A0A286UI21</accession>
<keyword evidence="4" id="KW-1185">Reference proteome</keyword>
<dbReference type="Pfam" id="PF20151">
    <property type="entry name" value="DUF6533"/>
    <property type="match status" value="1"/>
</dbReference>
<feature type="domain" description="DUF6533" evidence="2">
    <location>
        <begin position="21"/>
        <end position="56"/>
    </location>
</feature>
<evidence type="ECO:0000313" key="4">
    <source>
        <dbReference type="Proteomes" id="UP000217199"/>
    </source>
</evidence>
<dbReference type="OrthoDB" id="3242409at2759"/>
<organism evidence="3 4">
    <name type="scientific">Pyrrhoderma noxium</name>
    <dbReference type="NCBI Taxonomy" id="2282107"/>
    <lineage>
        <taxon>Eukaryota</taxon>
        <taxon>Fungi</taxon>
        <taxon>Dikarya</taxon>
        <taxon>Basidiomycota</taxon>
        <taxon>Agaricomycotina</taxon>
        <taxon>Agaricomycetes</taxon>
        <taxon>Hymenochaetales</taxon>
        <taxon>Hymenochaetaceae</taxon>
        <taxon>Pyrrhoderma</taxon>
    </lineage>
</organism>
<dbReference type="Proteomes" id="UP000217199">
    <property type="component" value="Unassembled WGS sequence"/>
</dbReference>
<proteinExistence type="predicted"/>
<evidence type="ECO:0000313" key="3">
    <source>
        <dbReference type="EMBL" id="PAV19252.1"/>
    </source>
</evidence>